<name>A0A9Q3B9L3_9BASI</name>
<sequence length="119" mass="13339">MLDLSNYKTEKTGEPPSIAGLLNSESNKKLITSILEAVAPGQLTHMPRQLGSARNGNLKASEWHSLFSINFPLAFLYVFVMSDSSEERLGQYKKIIENFHCLVECTELFGPNTITQEDF</sequence>
<keyword evidence="3" id="KW-1185">Reference proteome</keyword>
<proteinExistence type="predicted"/>
<comment type="caution">
    <text evidence="2">The sequence shown here is derived from an EMBL/GenBank/DDBJ whole genome shotgun (WGS) entry which is preliminary data.</text>
</comment>
<protein>
    <submittedName>
        <fullName evidence="2">Uncharacterized protein</fullName>
    </submittedName>
</protein>
<dbReference type="OrthoDB" id="2289822at2759"/>
<evidence type="ECO:0000313" key="3">
    <source>
        <dbReference type="Proteomes" id="UP000765509"/>
    </source>
</evidence>
<organism evidence="2 3">
    <name type="scientific">Austropuccinia psidii MF-1</name>
    <dbReference type="NCBI Taxonomy" id="1389203"/>
    <lineage>
        <taxon>Eukaryota</taxon>
        <taxon>Fungi</taxon>
        <taxon>Dikarya</taxon>
        <taxon>Basidiomycota</taxon>
        <taxon>Pucciniomycotina</taxon>
        <taxon>Pucciniomycetes</taxon>
        <taxon>Pucciniales</taxon>
        <taxon>Sphaerophragmiaceae</taxon>
        <taxon>Austropuccinia</taxon>
    </lineage>
</organism>
<accession>A0A9Q3B9L3</accession>
<feature type="region of interest" description="Disordered" evidence="1">
    <location>
        <begin position="1"/>
        <end position="21"/>
    </location>
</feature>
<dbReference type="Proteomes" id="UP000765509">
    <property type="component" value="Unassembled WGS sequence"/>
</dbReference>
<evidence type="ECO:0000313" key="2">
    <source>
        <dbReference type="EMBL" id="MBW0461326.1"/>
    </source>
</evidence>
<dbReference type="AlphaFoldDB" id="A0A9Q3B9L3"/>
<evidence type="ECO:0000256" key="1">
    <source>
        <dbReference type="SAM" id="MobiDB-lite"/>
    </source>
</evidence>
<reference evidence="2" key="1">
    <citation type="submission" date="2021-03" db="EMBL/GenBank/DDBJ databases">
        <title>Draft genome sequence of rust myrtle Austropuccinia psidii MF-1, a brazilian biotype.</title>
        <authorList>
            <person name="Quecine M.C."/>
            <person name="Pachon D.M.R."/>
            <person name="Bonatelli M.L."/>
            <person name="Correr F.H."/>
            <person name="Franceschini L.M."/>
            <person name="Leite T.F."/>
            <person name="Margarido G.R.A."/>
            <person name="Almeida C.A."/>
            <person name="Ferrarezi J.A."/>
            <person name="Labate C.A."/>
        </authorList>
    </citation>
    <scope>NUCLEOTIDE SEQUENCE</scope>
    <source>
        <strain evidence="2">MF-1</strain>
    </source>
</reference>
<gene>
    <name evidence="2" type="ORF">O181_001041</name>
</gene>
<dbReference type="EMBL" id="AVOT02000141">
    <property type="protein sequence ID" value="MBW0461326.1"/>
    <property type="molecule type" value="Genomic_DNA"/>
</dbReference>